<proteinExistence type="predicted"/>
<dbReference type="GO" id="GO:0007052">
    <property type="term" value="P:mitotic spindle organization"/>
    <property type="evidence" value="ECO:0007669"/>
    <property type="project" value="TreeGrafter"/>
</dbReference>
<dbReference type="InterPro" id="IPR036947">
    <property type="entry name" value="POLO_box_dom_sf"/>
</dbReference>
<feature type="compositionally biased region" description="Pro residues" evidence="7">
    <location>
        <begin position="669"/>
        <end position="679"/>
    </location>
</feature>
<sequence>MEPLATRSANAVPKPKPASHKETAVREDKAELDRKEQRARIHPEDPPRYVQEPCGLDGQEGQRYAVEGFLGAGGFAKCFQAELRDGRTRRTGERVALKVVRADMGSKKMREKFRSELQVHSKMHHPNIVEFHRSFTFKENTYVVLELCENRSLMEMVKARKYLTGPEVRAFTIQTAGAIKYMHLKNVIHRDLKMGNIFLDANMNIKVGDFGLAALLYSPEGRRTTICGTPNYIAPEILEKGKNGHNYEVDLWSLGIIIYAMLVGTPPFQANTQEDIYKKVRSRDYGWPPEEKRIIAKEAKDLVASLLVEAGNRLTPDDVVEHDFISSGFFLHEILPEYRYGPPELPNRTFMEKRSERVKYVETYEKLCRNAGVGKDINGRYWPCVGTDGGKEIISEIQEEDLKGLAPIPGSPSVYKGSKSALAARPGTKVLTFRDALPTITTACQQNGLPKPISIPTLPDVYKQPIRPKQSRAAELRELNRPATAAFPKSILKDMANRNEAAALQAPLQRPVTAAATGGGQGLLESAPRRPSPKDKVGQPENKRPDRPLTRSATASVALARPSDAMATRGAGVARSASAGAATVKPVREVEPPVTAMTKVTAKSRSEPLSEMMPKPAGTAREKVSAKPRSETVAETEPRPKDVADTRTETESIANVDAKTKAIAESRQIPPPPPPPPVELDPKLTTEPKRKRAARSRPEPPPPPPPAAAESGPETIAESKAKTVARLLRSDLPARLESNIAAEHKTNTTAKLGSELPAESVQKIVAGPKKTAVTTIKSKTKLRSKHLVEMEPPASAAEAKPRQKVVVLEGANADDKEQPSRERGGTTSSAPAQEPRNNNEVSKIEERPRVNSSEVVEGPPPNQPQTRSKKKQQATRLTFKQQTRLVSPRDASAEILPRTRPDRVLKGCVTLHTNLRKAMNHERYGEELAQVSPQLLEGKEPNYVVKWVDYTTRFGIGYILGDGTIGCLFNENKDPPTSVIVRAAERHVANWASADYADRHQIVPPAGRPIEFLESLGENGLVRAFVNPREFKVACGEGGMTEKLGPGKDSFDDLKRKQVALWRKFANYMSETLGKTEKEKYQNPGVKPTDTIVTFYQRFGDVGVWGFGDGSFQFNFPDHTKILISHDGLQCYFLHLPSRPAQALAKSGTPVPSEVLTGRSVMSYPTYVFFRGHADGKEFSDVMEANRFRSKMIFIRDVIGEWISLGGVGRGFEDPDKELKHWKGPREKRSGSGSSSGGGSGGGGGSGKNKDGKDPATKLVWVTVGARGGDEPALETLV</sequence>
<accession>A0A9P8L7W8</accession>
<dbReference type="InterPro" id="IPR033701">
    <property type="entry name" value="POLO_box_1"/>
</dbReference>
<dbReference type="InterPro" id="IPR033695">
    <property type="entry name" value="POLO_box_2"/>
</dbReference>
<gene>
    <name evidence="9" type="ORF">GP486_006151</name>
</gene>
<comment type="caution">
    <text evidence="9">The sequence shown here is derived from an EMBL/GenBank/DDBJ whole genome shotgun (WGS) entry which is preliminary data.</text>
</comment>
<feature type="compositionally biased region" description="Low complexity" evidence="7">
    <location>
        <begin position="567"/>
        <end position="584"/>
    </location>
</feature>
<dbReference type="EMBL" id="JAGHQM010001307">
    <property type="protein sequence ID" value="KAH0555903.1"/>
    <property type="molecule type" value="Genomic_DNA"/>
</dbReference>
<dbReference type="PROSITE" id="PS00107">
    <property type="entry name" value="PROTEIN_KINASE_ATP"/>
    <property type="match status" value="1"/>
</dbReference>
<dbReference type="GO" id="GO:0004674">
    <property type="term" value="F:protein serine/threonine kinase activity"/>
    <property type="evidence" value="ECO:0007669"/>
    <property type="project" value="UniProtKB-KW"/>
</dbReference>
<feature type="compositionally biased region" description="Basic and acidic residues" evidence="7">
    <location>
        <begin position="19"/>
        <end position="47"/>
    </location>
</feature>
<evidence type="ECO:0000256" key="3">
    <source>
        <dbReference type="ARBA" id="ARBA00022741"/>
    </source>
</evidence>
<feature type="compositionally biased region" description="Polar residues" evidence="7">
    <location>
        <begin position="825"/>
        <end position="841"/>
    </location>
</feature>
<dbReference type="SMART" id="SM00220">
    <property type="entry name" value="S_TKc"/>
    <property type="match status" value="1"/>
</dbReference>
<dbReference type="GO" id="GO:0005737">
    <property type="term" value="C:cytoplasm"/>
    <property type="evidence" value="ECO:0007669"/>
    <property type="project" value="TreeGrafter"/>
</dbReference>
<feature type="compositionally biased region" description="Gly residues" evidence="7">
    <location>
        <begin position="1234"/>
        <end position="1247"/>
    </location>
</feature>
<dbReference type="GO" id="GO:0000776">
    <property type="term" value="C:kinetochore"/>
    <property type="evidence" value="ECO:0007669"/>
    <property type="project" value="TreeGrafter"/>
</dbReference>
<dbReference type="Proteomes" id="UP000750711">
    <property type="component" value="Unassembled WGS sequence"/>
</dbReference>
<organism evidence="9 10">
    <name type="scientific">Trichoglossum hirsutum</name>
    <dbReference type="NCBI Taxonomy" id="265104"/>
    <lineage>
        <taxon>Eukaryota</taxon>
        <taxon>Fungi</taxon>
        <taxon>Dikarya</taxon>
        <taxon>Ascomycota</taxon>
        <taxon>Pezizomycotina</taxon>
        <taxon>Geoglossomycetes</taxon>
        <taxon>Geoglossales</taxon>
        <taxon>Geoglossaceae</taxon>
        <taxon>Trichoglossum</taxon>
    </lineage>
</organism>
<evidence type="ECO:0000256" key="7">
    <source>
        <dbReference type="SAM" id="MobiDB-lite"/>
    </source>
</evidence>
<keyword evidence="10" id="KW-1185">Reference proteome</keyword>
<dbReference type="GO" id="GO:0000922">
    <property type="term" value="C:spindle pole"/>
    <property type="evidence" value="ECO:0007669"/>
    <property type="project" value="TreeGrafter"/>
</dbReference>
<evidence type="ECO:0000256" key="6">
    <source>
        <dbReference type="PROSITE-ProRule" id="PRU10141"/>
    </source>
</evidence>
<keyword evidence="5 6" id="KW-0067">ATP-binding</keyword>
<feature type="compositionally biased region" description="Basic and acidic residues" evidence="7">
    <location>
        <begin position="532"/>
        <end position="549"/>
    </location>
</feature>
<dbReference type="Gene3D" id="3.30.200.20">
    <property type="entry name" value="Phosphorylase Kinase, domain 1"/>
    <property type="match status" value="1"/>
</dbReference>
<feature type="compositionally biased region" description="Basic and acidic residues" evidence="7">
    <location>
        <begin position="1216"/>
        <end position="1230"/>
    </location>
</feature>
<keyword evidence="3 6" id="KW-0547">Nucleotide-binding</keyword>
<evidence type="ECO:0000256" key="2">
    <source>
        <dbReference type="ARBA" id="ARBA00022679"/>
    </source>
</evidence>
<keyword evidence="4" id="KW-0418">Kinase</keyword>
<dbReference type="InterPro" id="IPR011009">
    <property type="entry name" value="Kinase-like_dom_sf"/>
</dbReference>
<feature type="region of interest" description="Disordered" evidence="7">
    <location>
        <begin position="515"/>
        <end position="584"/>
    </location>
</feature>
<evidence type="ECO:0000313" key="9">
    <source>
        <dbReference type="EMBL" id="KAH0555903.1"/>
    </source>
</evidence>
<reference evidence="9" key="1">
    <citation type="submission" date="2021-03" db="EMBL/GenBank/DDBJ databases">
        <title>Comparative genomics and phylogenomic investigation of the class Geoglossomycetes provide insights into ecological specialization and systematics.</title>
        <authorList>
            <person name="Melie T."/>
            <person name="Pirro S."/>
            <person name="Miller A.N."/>
            <person name="Quandt A."/>
        </authorList>
    </citation>
    <scope>NUCLEOTIDE SEQUENCE</scope>
    <source>
        <strain evidence="9">CAQ_001_2017</strain>
    </source>
</reference>
<dbReference type="PROSITE" id="PS00108">
    <property type="entry name" value="PROTEIN_KINASE_ST"/>
    <property type="match status" value="1"/>
</dbReference>
<feature type="region of interest" description="Disordered" evidence="7">
    <location>
        <begin position="596"/>
        <end position="892"/>
    </location>
</feature>
<name>A0A9P8L7W8_9PEZI</name>
<dbReference type="AlphaFoldDB" id="A0A9P8L7W8"/>
<evidence type="ECO:0000259" key="8">
    <source>
        <dbReference type="PROSITE" id="PS50011"/>
    </source>
</evidence>
<dbReference type="PROSITE" id="PS50011">
    <property type="entry name" value="PROTEIN_KINASE_DOM"/>
    <property type="match status" value="1"/>
</dbReference>
<feature type="compositionally biased region" description="Polar residues" evidence="7">
    <location>
        <begin position="874"/>
        <end position="885"/>
    </location>
</feature>
<dbReference type="PANTHER" id="PTHR24345:SF0">
    <property type="entry name" value="CELL CYCLE SERINE_THREONINE-PROTEIN KINASE CDC5_MSD2"/>
    <property type="match status" value="1"/>
</dbReference>
<feature type="domain" description="Protein kinase" evidence="8">
    <location>
        <begin position="64"/>
        <end position="325"/>
    </location>
</feature>
<protein>
    <recommendedName>
        <fullName evidence="8">Protein kinase domain-containing protein</fullName>
    </recommendedName>
</protein>
<dbReference type="InterPro" id="IPR017441">
    <property type="entry name" value="Protein_kinase_ATP_BS"/>
</dbReference>
<feature type="compositionally biased region" description="Basic and acidic residues" evidence="7">
    <location>
        <begin position="813"/>
        <end position="824"/>
    </location>
</feature>
<dbReference type="SUPFAM" id="SSF82615">
    <property type="entry name" value="Polo-box domain"/>
    <property type="match status" value="2"/>
</dbReference>
<dbReference type="InterPro" id="IPR008271">
    <property type="entry name" value="Ser/Thr_kinase_AS"/>
</dbReference>
<keyword evidence="2" id="KW-0808">Transferase</keyword>
<dbReference type="CDD" id="cd14099">
    <property type="entry name" value="STKc_PLK"/>
    <property type="match status" value="1"/>
</dbReference>
<dbReference type="CDD" id="cd13118">
    <property type="entry name" value="POLO_box_1"/>
    <property type="match status" value="1"/>
</dbReference>
<feature type="compositionally biased region" description="Basic and acidic residues" evidence="7">
    <location>
        <begin position="620"/>
        <end position="650"/>
    </location>
</feature>
<keyword evidence="1" id="KW-0723">Serine/threonine-protein kinase</keyword>
<feature type="region of interest" description="Disordered" evidence="7">
    <location>
        <begin position="1"/>
        <end position="50"/>
    </location>
</feature>
<dbReference type="GO" id="GO:0005524">
    <property type="term" value="F:ATP binding"/>
    <property type="evidence" value="ECO:0007669"/>
    <property type="project" value="UniProtKB-UniRule"/>
</dbReference>
<feature type="region of interest" description="Disordered" evidence="7">
    <location>
        <begin position="1216"/>
        <end position="1259"/>
    </location>
</feature>
<dbReference type="GO" id="GO:0005634">
    <property type="term" value="C:nucleus"/>
    <property type="evidence" value="ECO:0007669"/>
    <property type="project" value="TreeGrafter"/>
</dbReference>
<dbReference type="PANTHER" id="PTHR24345">
    <property type="entry name" value="SERINE/THREONINE-PROTEIN KINASE PLK"/>
    <property type="match status" value="1"/>
</dbReference>
<dbReference type="GO" id="GO:0005816">
    <property type="term" value="C:spindle pole body"/>
    <property type="evidence" value="ECO:0007669"/>
    <property type="project" value="TreeGrafter"/>
</dbReference>
<dbReference type="Gene3D" id="3.30.1120.30">
    <property type="entry name" value="POLO box domain"/>
    <property type="match status" value="1"/>
</dbReference>
<evidence type="ECO:0000256" key="4">
    <source>
        <dbReference type="ARBA" id="ARBA00022777"/>
    </source>
</evidence>
<evidence type="ECO:0000313" key="10">
    <source>
        <dbReference type="Proteomes" id="UP000750711"/>
    </source>
</evidence>
<dbReference type="InterPro" id="IPR000719">
    <property type="entry name" value="Prot_kinase_dom"/>
</dbReference>
<dbReference type="SUPFAM" id="SSF56112">
    <property type="entry name" value="Protein kinase-like (PK-like)"/>
    <property type="match status" value="1"/>
</dbReference>
<evidence type="ECO:0000256" key="5">
    <source>
        <dbReference type="ARBA" id="ARBA00022840"/>
    </source>
</evidence>
<dbReference type="Gene3D" id="1.10.510.10">
    <property type="entry name" value="Transferase(Phosphotransferase) domain 1"/>
    <property type="match status" value="1"/>
</dbReference>
<evidence type="ECO:0000256" key="1">
    <source>
        <dbReference type="ARBA" id="ARBA00022527"/>
    </source>
</evidence>
<feature type="binding site" evidence="6">
    <location>
        <position position="98"/>
    </location>
    <ligand>
        <name>ATP</name>
        <dbReference type="ChEBI" id="CHEBI:30616"/>
    </ligand>
</feature>
<dbReference type="CDD" id="cd13117">
    <property type="entry name" value="POLO_box_2"/>
    <property type="match status" value="1"/>
</dbReference>
<dbReference type="Pfam" id="PF00069">
    <property type="entry name" value="Pkinase"/>
    <property type="match status" value="1"/>
</dbReference>